<accession>A0ABR7ETW5</accession>
<name>A0ABR7ETW5_9FIRM</name>
<gene>
    <name evidence="1" type="ORF">H8S07_05725</name>
</gene>
<reference evidence="1 2" key="1">
    <citation type="submission" date="2020-08" db="EMBL/GenBank/DDBJ databases">
        <title>Genome public.</title>
        <authorList>
            <person name="Liu C."/>
            <person name="Sun Q."/>
        </authorList>
    </citation>
    <scope>NUCLEOTIDE SEQUENCE [LARGE SCALE GENOMIC DNA]</scope>
    <source>
        <strain evidence="1 2">NSJ-36</strain>
    </source>
</reference>
<keyword evidence="2" id="KW-1185">Reference proteome</keyword>
<evidence type="ECO:0000313" key="1">
    <source>
        <dbReference type="EMBL" id="MBC5664778.1"/>
    </source>
</evidence>
<organism evidence="1 2">
    <name type="scientific">Dorea hominis</name>
    <dbReference type="NCBI Taxonomy" id="2763040"/>
    <lineage>
        <taxon>Bacteria</taxon>
        <taxon>Bacillati</taxon>
        <taxon>Bacillota</taxon>
        <taxon>Clostridia</taxon>
        <taxon>Lachnospirales</taxon>
        <taxon>Lachnospiraceae</taxon>
        <taxon>Dorea</taxon>
    </lineage>
</organism>
<dbReference type="EMBL" id="JACOOY010000005">
    <property type="protein sequence ID" value="MBC5664778.1"/>
    <property type="molecule type" value="Genomic_DNA"/>
</dbReference>
<protein>
    <submittedName>
        <fullName evidence="1">Uncharacterized protein</fullName>
    </submittedName>
</protein>
<dbReference type="RefSeq" id="WP_186855629.1">
    <property type="nucleotide sequence ID" value="NZ_JACOOY010000005.1"/>
</dbReference>
<evidence type="ECO:0000313" key="2">
    <source>
        <dbReference type="Proteomes" id="UP000647235"/>
    </source>
</evidence>
<sequence>MEKKTPRSLLPFDELTMPGDLYLLKLLLPFIPAHMQKLLAIFIKYLELSYTLRTFQGFARKEFSLQSVSELLPYMDPDSSDKFRQLEMMMQMFSMSENDTDFNPSDILNGMFTDTQQEEFAAYSQMFDDALNKDFEK</sequence>
<proteinExistence type="predicted"/>
<comment type="caution">
    <text evidence="1">The sequence shown here is derived from an EMBL/GenBank/DDBJ whole genome shotgun (WGS) entry which is preliminary data.</text>
</comment>
<dbReference type="Proteomes" id="UP000647235">
    <property type="component" value="Unassembled WGS sequence"/>
</dbReference>